<keyword evidence="2" id="KW-1185">Reference proteome</keyword>
<organism evidence="1 2">
    <name type="scientific">Hibiscus syriacus</name>
    <name type="common">Rose of Sharon</name>
    <dbReference type="NCBI Taxonomy" id="106335"/>
    <lineage>
        <taxon>Eukaryota</taxon>
        <taxon>Viridiplantae</taxon>
        <taxon>Streptophyta</taxon>
        <taxon>Embryophyta</taxon>
        <taxon>Tracheophyta</taxon>
        <taxon>Spermatophyta</taxon>
        <taxon>Magnoliopsida</taxon>
        <taxon>eudicotyledons</taxon>
        <taxon>Gunneridae</taxon>
        <taxon>Pentapetalae</taxon>
        <taxon>rosids</taxon>
        <taxon>malvids</taxon>
        <taxon>Malvales</taxon>
        <taxon>Malvaceae</taxon>
        <taxon>Malvoideae</taxon>
        <taxon>Hibiscus</taxon>
    </lineage>
</organism>
<proteinExistence type="predicted"/>
<accession>A0A6A2YZK1</accession>
<dbReference type="AlphaFoldDB" id="A0A6A2YZK1"/>
<evidence type="ECO:0000313" key="1">
    <source>
        <dbReference type="EMBL" id="KAE8684680.1"/>
    </source>
</evidence>
<protein>
    <submittedName>
        <fullName evidence="1">Alpha-expansin 13</fullName>
    </submittedName>
</protein>
<gene>
    <name evidence="1" type="ORF">F3Y22_tig00111105pilonHSYRG00205</name>
</gene>
<comment type="caution">
    <text evidence="1">The sequence shown here is derived from an EMBL/GenBank/DDBJ whole genome shotgun (WGS) entry which is preliminary data.</text>
</comment>
<dbReference type="Proteomes" id="UP000436088">
    <property type="component" value="Unassembled WGS sequence"/>
</dbReference>
<reference evidence="1" key="1">
    <citation type="submission" date="2019-09" db="EMBL/GenBank/DDBJ databases">
        <title>Draft genome information of white flower Hibiscus syriacus.</title>
        <authorList>
            <person name="Kim Y.-M."/>
        </authorList>
    </citation>
    <scope>NUCLEOTIDE SEQUENCE [LARGE SCALE GENOMIC DNA]</scope>
    <source>
        <strain evidence="1">YM2019G1</strain>
    </source>
</reference>
<name>A0A6A2YZK1_HIBSY</name>
<evidence type="ECO:0000313" key="2">
    <source>
        <dbReference type="Proteomes" id="UP000436088"/>
    </source>
</evidence>
<dbReference type="EMBL" id="VEPZ02001236">
    <property type="protein sequence ID" value="KAE8684680.1"/>
    <property type="molecule type" value="Genomic_DNA"/>
</dbReference>
<sequence length="264" mass="29696">MKMNFVWAAYVVNLTNLITDYKSQKSCPDVMAMGAGLWDMLHFNNASDYEFALRMLKNKVVSLLPLSTKLAMNEPVVGSVPIKSSSHLFWLGLPVLINGMLNTEEKREKMSDAVWHAYDRALGDSKLLRQNGGPLLLLDSQSLTWNCGPHCISDVSTRLLQPPGSRTLHRHCNYVMSPAPATLLMSTITSMPEPSIVNQTPPSFLHIILFQNQTNIAADRRSVFILQGVRFFEKARMIRPEIPVACMMKCLWLLLTQSSSLWMA</sequence>